<sequence>MHNFNNRVNYLMVIGIDRYQNDKYKNLNNAVLGCEHLINELTQNYGFELIVEPIYNESATQKNIIEKLSSLQFSIFKEDNLIIYFAGHGQINTHTNKGAWIPFDASDSAVDYIPNILIKDKIEDIDAKHIFLISDSCFSGTFLTRSVNNNFDISYEKLDSKKSRWYLASGGIETVSDGKPGQGSPFTNSLIEQLTNNRNKYITILELSNEVILKTGNIANQQPVYGEIKNGGHENGQMILVRTDINKNKSSITENKISNEDFNIHMKTYGYFLGQSKTLDTIENKFPQLRRDVLKVKTEWAITYSTSPENIVEKLRGILGDSWEKYEDMVTKHFEKYLKNDDISFEEAIEFLKEVSLRANGEIPSPILECLLANKTEYRIDPIKEFINNFRKTLKSNNNEKSTGFDFQVEIPLSWTVKEGKRPHVLWLTNNFDKTVLATFTVVSNPDIIQENWTREMLKEIADIKLNSEYIYEMIASEKINKISEKRIIIDGCHGIILEFEDEFKRIDYNATFYFKQYFITYKHFDLIVSFQIDKKYIDLNKAKEVYSQFFNLIMNSLIINKF</sequence>
<evidence type="ECO:0000313" key="3">
    <source>
        <dbReference type="Proteomes" id="UP000002875"/>
    </source>
</evidence>
<dbReference type="Proteomes" id="UP000002875">
    <property type="component" value="Chromosome"/>
</dbReference>
<reference evidence="2 3" key="1">
    <citation type="submission" date="2011-07" db="EMBL/GenBank/DDBJ databases">
        <title>The complete genome of chromosome of Emticicia oligotrophica DSM 17448.</title>
        <authorList>
            <consortium name="US DOE Joint Genome Institute (JGI-PGF)"/>
            <person name="Lucas S."/>
            <person name="Han J."/>
            <person name="Lapidus A."/>
            <person name="Bruce D."/>
            <person name="Goodwin L."/>
            <person name="Pitluck S."/>
            <person name="Peters L."/>
            <person name="Kyrpides N."/>
            <person name="Mavromatis K."/>
            <person name="Ivanova N."/>
            <person name="Ovchinnikova G."/>
            <person name="Teshima H."/>
            <person name="Detter J.C."/>
            <person name="Tapia R."/>
            <person name="Han C."/>
            <person name="Land M."/>
            <person name="Hauser L."/>
            <person name="Markowitz V."/>
            <person name="Cheng J.-F."/>
            <person name="Hugenholtz P."/>
            <person name="Woyke T."/>
            <person name="Wu D."/>
            <person name="Tindall B."/>
            <person name="Pomrenke H."/>
            <person name="Brambilla E."/>
            <person name="Klenk H.-P."/>
            <person name="Eisen J.A."/>
        </authorList>
    </citation>
    <scope>NUCLEOTIDE SEQUENCE [LARGE SCALE GENOMIC DNA]</scope>
    <source>
        <strain evidence="2 3">DSM 17448</strain>
    </source>
</reference>
<dbReference type="Pfam" id="PF00656">
    <property type="entry name" value="Peptidase_C14"/>
    <property type="match status" value="1"/>
</dbReference>
<evidence type="ECO:0000259" key="1">
    <source>
        <dbReference type="Pfam" id="PF00656"/>
    </source>
</evidence>
<organism evidence="2 3">
    <name type="scientific">Emticicia oligotrophica (strain DSM 17448 / CIP 109782 / MTCC 6937 / GPTSA100-15)</name>
    <dbReference type="NCBI Taxonomy" id="929562"/>
    <lineage>
        <taxon>Bacteria</taxon>
        <taxon>Pseudomonadati</taxon>
        <taxon>Bacteroidota</taxon>
        <taxon>Cytophagia</taxon>
        <taxon>Cytophagales</taxon>
        <taxon>Leadbetterellaceae</taxon>
        <taxon>Emticicia</taxon>
    </lineage>
</organism>
<dbReference type="InterPro" id="IPR011600">
    <property type="entry name" value="Pept_C14_caspase"/>
</dbReference>
<dbReference type="EMBL" id="CP002961">
    <property type="protein sequence ID" value="AFK04543.1"/>
    <property type="molecule type" value="Genomic_DNA"/>
</dbReference>
<feature type="domain" description="Peptidase C14 caspase" evidence="1">
    <location>
        <begin position="12"/>
        <end position="211"/>
    </location>
</feature>
<name>A0ABM5N518_EMTOG</name>
<accession>A0ABM5N518</accession>
<protein>
    <submittedName>
        <fullName evidence="2">Peptidase C14 caspase catalytic subunit p20</fullName>
    </submittedName>
</protein>
<proteinExistence type="predicted"/>
<keyword evidence="3" id="KW-1185">Reference proteome</keyword>
<evidence type="ECO:0000313" key="2">
    <source>
        <dbReference type="EMBL" id="AFK04543.1"/>
    </source>
</evidence>
<dbReference type="InterPro" id="IPR029030">
    <property type="entry name" value="Caspase-like_dom_sf"/>
</dbReference>
<dbReference type="Gene3D" id="3.40.50.1460">
    <property type="match status" value="1"/>
</dbReference>
<gene>
    <name evidence="2" type="ordered locus">Emtol_3414</name>
</gene>
<dbReference type="SUPFAM" id="SSF52129">
    <property type="entry name" value="Caspase-like"/>
    <property type="match status" value="1"/>
</dbReference>